<comment type="caution">
    <text evidence="1">The sequence shown here is derived from an EMBL/GenBank/DDBJ whole genome shotgun (WGS) entry which is preliminary data.</text>
</comment>
<name>A0A4S3TKF8_9EURY</name>
<dbReference type="RefSeq" id="WP_141464914.1">
    <property type="nucleotide sequence ID" value="NZ_RBZW01000030.1"/>
</dbReference>
<dbReference type="Proteomes" id="UP000318864">
    <property type="component" value="Unassembled WGS sequence"/>
</dbReference>
<accession>A0A4S3TKF8</accession>
<proteinExistence type="predicted"/>
<gene>
    <name evidence="1" type="ORF">D8Y22_11905</name>
</gene>
<dbReference type="EMBL" id="RBZW01000030">
    <property type="protein sequence ID" value="THE64614.1"/>
    <property type="molecule type" value="Genomic_DNA"/>
</dbReference>
<organism evidence="1 2">
    <name type="scientific">Salinadaptatus halalkaliphilus</name>
    <dbReference type="NCBI Taxonomy" id="2419781"/>
    <lineage>
        <taxon>Archaea</taxon>
        <taxon>Methanobacteriati</taxon>
        <taxon>Methanobacteriota</taxon>
        <taxon>Stenosarchaea group</taxon>
        <taxon>Halobacteria</taxon>
        <taxon>Halobacteriales</taxon>
        <taxon>Natrialbaceae</taxon>
        <taxon>Salinadaptatus</taxon>
    </lineage>
</organism>
<dbReference type="AlphaFoldDB" id="A0A4S3TKF8"/>
<evidence type="ECO:0000313" key="1">
    <source>
        <dbReference type="EMBL" id="THE64614.1"/>
    </source>
</evidence>
<keyword evidence="2" id="KW-1185">Reference proteome</keyword>
<reference evidence="1 2" key="1">
    <citation type="submission" date="2018-10" db="EMBL/GenBank/DDBJ databases">
        <title>Natronolimnobius sp. XQ-INN 246 isolated from Inner Mongolia Autonomous Region of China.</title>
        <authorList>
            <person name="Xue Q."/>
        </authorList>
    </citation>
    <scope>NUCLEOTIDE SEQUENCE [LARGE SCALE GENOMIC DNA]</scope>
    <source>
        <strain evidence="1 2">XQ-INN 246</strain>
    </source>
</reference>
<evidence type="ECO:0000313" key="2">
    <source>
        <dbReference type="Proteomes" id="UP000318864"/>
    </source>
</evidence>
<dbReference type="OrthoDB" id="350671at2157"/>
<protein>
    <submittedName>
        <fullName evidence="1">Uncharacterized protein</fullName>
    </submittedName>
</protein>
<sequence>MGGGLAVEPDEIYAIYLEIADEIFADEESLRNSLPIDATAGVSRHLSGVVDRWSDARKSLRTIPTANVYARELDDLPDQSILRILVGLDAEVNALDDIIDTEDLSTERRVALTANAAFASMLIAESVPTAHREAIATVLREYFTALFQIPLVEARLFEQVRNASTKTGQREATREIYAYRARDIDAFARIPALVFGLDEQTKQRIISDLRTYRAHRLLYKDIHDVSRDLADDDMTPVIALLTAYDSIETIMAKVEQIYDHFEYTATGETRYRDVLIELEEPPNDLAALLREQQELVRAAAD</sequence>